<dbReference type="Proteomes" id="UP000807115">
    <property type="component" value="Chromosome 7"/>
</dbReference>
<dbReference type="AlphaFoldDB" id="A0A921QJN7"/>
<evidence type="ECO:0000313" key="2">
    <source>
        <dbReference type="Proteomes" id="UP000807115"/>
    </source>
</evidence>
<gene>
    <name evidence="1" type="ORF">BDA96_07G072300</name>
</gene>
<accession>A0A921QJN7</accession>
<reference evidence="1" key="2">
    <citation type="submission" date="2020-10" db="EMBL/GenBank/DDBJ databases">
        <authorList>
            <person name="Cooper E.A."/>
            <person name="Brenton Z.W."/>
            <person name="Flinn B.S."/>
            <person name="Jenkins J."/>
            <person name="Shu S."/>
            <person name="Flowers D."/>
            <person name="Luo F."/>
            <person name="Wang Y."/>
            <person name="Xia P."/>
            <person name="Barry K."/>
            <person name="Daum C."/>
            <person name="Lipzen A."/>
            <person name="Yoshinaga Y."/>
            <person name="Schmutz J."/>
            <person name="Saski C."/>
            <person name="Vermerris W."/>
            <person name="Kresovich S."/>
        </authorList>
    </citation>
    <scope>NUCLEOTIDE SEQUENCE</scope>
</reference>
<proteinExistence type="predicted"/>
<reference evidence="1" key="1">
    <citation type="journal article" date="2019" name="BMC Genomics">
        <title>A new reference genome for Sorghum bicolor reveals high levels of sequence similarity between sweet and grain genotypes: implications for the genetics of sugar metabolism.</title>
        <authorList>
            <person name="Cooper E.A."/>
            <person name="Brenton Z.W."/>
            <person name="Flinn B.S."/>
            <person name="Jenkins J."/>
            <person name="Shu S."/>
            <person name="Flowers D."/>
            <person name="Luo F."/>
            <person name="Wang Y."/>
            <person name="Xia P."/>
            <person name="Barry K."/>
            <person name="Daum C."/>
            <person name="Lipzen A."/>
            <person name="Yoshinaga Y."/>
            <person name="Schmutz J."/>
            <person name="Saski C."/>
            <person name="Vermerris W."/>
            <person name="Kresovich S."/>
        </authorList>
    </citation>
    <scope>NUCLEOTIDE SEQUENCE</scope>
</reference>
<protein>
    <submittedName>
        <fullName evidence="1">Uncharacterized protein</fullName>
    </submittedName>
</protein>
<evidence type="ECO:0000313" key="1">
    <source>
        <dbReference type="EMBL" id="KAG0522841.1"/>
    </source>
</evidence>
<dbReference type="EMBL" id="CM027686">
    <property type="protein sequence ID" value="KAG0522841.1"/>
    <property type="molecule type" value="Genomic_DNA"/>
</dbReference>
<name>A0A921QJN7_SORBI</name>
<organism evidence="1 2">
    <name type="scientific">Sorghum bicolor</name>
    <name type="common">Sorghum</name>
    <name type="synonym">Sorghum vulgare</name>
    <dbReference type="NCBI Taxonomy" id="4558"/>
    <lineage>
        <taxon>Eukaryota</taxon>
        <taxon>Viridiplantae</taxon>
        <taxon>Streptophyta</taxon>
        <taxon>Embryophyta</taxon>
        <taxon>Tracheophyta</taxon>
        <taxon>Spermatophyta</taxon>
        <taxon>Magnoliopsida</taxon>
        <taxon>Liliopsida</taxon>
        <taxon>Poales</taxon>
        <taxon>Poaceae</taxon>
        <taxon>PACMAD clade</taxon>
        <taxon>Panicoideae</taxon>
        <taxon>Andropogonodae</taxon>
        <taxon>Andropogoneae</taxon>
        <taxon>Sorghinae</taxon>
        <taxon>Sorghum</taxon>
    </lineage>
</organism>
<comment type="caution">
    <text evidence="1">The sequence shown here is derived from an EMBL/GenBank/DDBJ whole genome shotgun (WGS) entry which is preliminary data.</text>
</comment>
<sequence length="39" mass="4457">MAKKARESPTPHRLRRRAVPAGALAARERYHCVPVYKRG</sequence>